<name>F3GRC5_PSESJ</name>
<dbReference type="InterPro" id="IPR036291">
    <property type="entry name" value="NAD(P)-bd_dom_sf"/>
</dbReference>
<dbReference type="Gene3D" id="3.40.50.720">
    <property type="entry name" value="NAD(P)-binding Rossmann-like Domain"/>
    <property type="match status" value="1"/>
</dbReference>
<keyword evidence="1" id="KW-0520">NAD</keyword>
<protein>
    <submittedName>
        <fullName evidence="3">D-isomer specific 2-hydroxyacid dehydrogenase, NAD-binding protein</fullName>
    </submittedName>
</protein>
<dbReference type="Proteomes" id="UP000004986">
    <property type="component" value="Unassembled WGS sequence"/>
</dbReference>
<comment type="caution">
    <text evidence="3">The sequence shown here is derived from an EMBL/GenBank/DDBJ whole genome shotgun (WGS) entry which is preliminary data.</text>
</comment>
<evidence type="ECO:0000313" key="4">
    <source>
        <dbReference type="Proteomes" id="UP000004986"/>
    </source>
</evidence>
<evidence type="ECO:0000259" key="2">
    <source>
        <dbReference type="Pfam" id="PF02826"/>
    </source>
</evidence>
<feature type="non-terminal residue" evidence="3">
    <location>
        <position position="1"/>
    </location>
</feature>
<sequence>NADVLNSAKPGLHLINIARGGLLDHEALLKALDRGTIGLAS</sequence>
<dbReference type="InterPro" id="IPR006140">
    <property type="entry name" value="D-isomer_DH_NAD-bd"/>
</dbReference>
<feature type="non-terminal residue" evidence="3">
    <location>
        <position position="41"/>
    </location>
</feature>
<evidence type="ECO:0000256" key="1">
    <source>
        <dbReference type="ARBA" id="ARBA00023027"/>
    </source>
</evidence>
<dbReference type="AlphaFoldDB" id="F3GRC5"/>
<dbReference type="SUPFAM" id="SSF51735">
    <property type="entry name" value="NAD(P)-binding Rossmann-fold domains"/>
    <property type="match status" value="1"/>
</dbReference>
<evidence type="ECO:0000313" key="3">
    <source>
        <dbReference type="EMBL" id="EGH49628.1"/>
    </source>
</evidence>
<feature type="domain" description="D-isomer specific 2-hydroxyacid dehydrogenase NAD-binding" evidence="2">
    <location>
        <begin position="1"/>
        <end position="40"/>
    </location>
</feature>
<reference evidence="3 4" key="1">
    <citation type="journal article" date="2011" name="PLoS Pathog.">
        <title>Dynamic evolution of pathogenicity revealed by sequencing and comparative genomics of 19 Pseudomonas syringae isolates.</title>
        <authorList>
            <person name="Baltrus D.A."/>
            <person name="Nishimura M.T."/>
            <person name="Romanchuk A."/>
            <person name="Chang J.H."/>
            <person name="Mukhtar M.S."/>
            <person name="Cherkis K."/>
            <person name="Roach J."/>
            <person name="Grant S.R."/>
            <person name="Jones C.D."/>
            <person name="Dangl J.L."/>
        </authorList>
    </citation>
    <scope>NUCLEOTIDE SEQUENCE [LARGE SCALE GENOMIC DNA]</scope>
    <source>
        <strain evidence="3 4">1704B</strain>
    </source>
</reference>
<dbReference type="EMBL" id="AEAI01004506">
    <property type="protein sequence ID" value="EGH49628.1"/>
    <property type="molecule type" value="Genomic_DNA"/>
</dbReference>
<proteinExistence type="predicted"/>
<accession>F3GRC5</accession>
<dbReference type="GO" id="GO:0051287">
    <property type="term" value="F:NAD binding"/>
    <property type="evidence" value="ECO:0007669"/>
    <property type="project" value="InterPro"/>
</dbReference>
<keyword evidence="4" id="KW-1185">Reference proteome</keyword>
<dbReference type="HOGENOM" id="CLU_3281761_0_0_6"/>
<gene>
    <name evidence="3" type="ORF">PSYPI_47478</name>
</gene>
<organism evidence="3 4">
    <name type="scientific">Pseudomonas syringae pv. pisi str. 1704B</name>
    <dbReference type="NCBI Taxonomy" id="629263"/>
    <lineage>
        <taxon>Bacteria</taxon>
        <taxon>Pseudomonadati</taxon>
        <taxon>Pseudomonadota</taxon>
        <taxon>Gammaproteobacteria</taxon>
        <taxon>Pseudomonadales</taxon>
        <taxon>Pseudomonadaceae</taxon>
        <taxon>Pseudomonas</taxon>
        <taxon>Pseudomonas syringae</taxon>
    </lineage>
</organism>
<dbReference type="Pfam" id="PF02826">
    <property type="entry name" value="2-Hacid_dh_C"/>
    <property type="match status" value="1"/>
</dbReference>